<name>A0A2P7QYU5_9SPHN</name>
<gene>
    <name evidence="10" type="ORF">C7I55_01785</name>
</gene>
<sequence>MGSSAYARLGTVSAVGWRLLFASIAVAFLFRLLTETRHFASASVLAATAALLLVDIVRVALRSREDARISPAIEERARAQQLDQALALLDAVTVALFALGPDGRIRFANRAARALSGEAVRLEDALDRPAAAEVLGLPIGGRRIIALADGRSMLVWVGAVAIPDGGTHRLVSLQSIAGELDAVQVGAWHAMTRVLAHEMMSALTPVASLAESLARMAGGDTRPEVGAAADTIARQSRHLIDFVERYRAIADLPNPTFELLDLVTFFEDMKVLGEAQVRGRGIAFSAACSPAAVPLEADAGLLRQALLNLLRNAGDAAAEAGGGSVHFACAVKNAELCFSVYDDGPGIPPDRIEEIFVPFYTTKEDGAGIGLALSRQIALAHGGRLAAAPNDGRGMTFVLSIPAAQGGC</sequence>
<dbReference type="PANTHER" id="PTHR43065:SF46">
    <property type="entry name" value="C4-DICARBOXYLATE TRANSPORT SENSOR PROTEIN DCTB"/>
    <property type="match status" value="1"/>
</dbReference>
<comment type="caution">
    <text evidence="10">The sequence shown here is derived from an EMBL/GenBank/DDBJ whole genome shotgun (WGS) entry which is preliminary data.</text>
</comment>
<dbReference type="AlphaFoldDB" id="A0A2P7QYU5"/>
<feature type="transmembrane region" description="Helical" evidence="8">
    <location>
        <begin position="12"/>
        <end position="33"/>
    </location>
</feature>
<evidence type="ECO:0000256" key="2">
    <source>
        <dbReference type="ARBA" id="ARBA00012438"/>
    </source>
</evidence>
<dbReference type="SMART" id="SM00387">
    <property type="entry name" value="HATPase_c"/>
    <property type="match status" value="1"/>
</dbReference>
<feature type="transmembrane region" description="Helical" evidence="8">
    <location>
        <begin position="39"/>
        <end position="61"/>
    </location>
</feature>
<proteinExistence type="predicted"/>
<dbReference type="GO" id="GO:0005524">
    <property type="term" value="F:ATP binding"/>
    <property type="evidence" value="ECO:0007669"/>
    <property type="project" value="UniProtKB-KW"/>
</dbReference>
<keyword evidence="8" id="KW-0472">Membrane</keyword>
<evidence type="ECO:0000256" key="3">
    <source>
        <dbReference type="ARBA" id="ARBA00022679"/>
    </source>
</evidence>
<keyword evidence="8" id="KW-1133">Transmembrane helix</keyword>
<dbReference type="Proteomes" id="UP000241167">
    <property type="component" value="Unassembled WGS sequence"/>
</dbReference>
<dbReference type="SUPFAM" id="SSF55874">
    <property type="entry name" value="ATPase domain of HSP90 chaperone/DNA topoisomerase II/histidine kinase"/>
    <property type="match status" value="1"/>
</dbReference>
<dbReference type="Pfam" id="PF02518">
    <property type="entry name" value="HATPase_c"/>
    <property type="match status" value="1"/>
</dbReference>
<evidence type="ECO:0000313" key="11">
    <source>
        <dbReference type="Proteomes" id="UP000241167"/>
    </source>
</evidence>
<evidence type="ECO:0000256" key="5">
    <source>
        <dbReference type="ARBA" id="ARBA00022777"/>
    </source>
</evidence>
<dbReference type="SUPFAM" id="SSF55785">
    <property type="entry name" value="PYP-like sensor domain (PAS domain)"/>
    <property type="match status" value="1"/>
</dbReference>
<dbReference type="InterPro" id="IPR035965">
    <property type="entry name" value="PAS-like_dom_sf"/>
</dbReference>
<dbReference type="Gene3D" id="3.30.450.20">
    <property type="entry name" value="PAS domain"/>
    <property type="match status" value="1"/>
</dbReference>
<comment type="catalytic activity">
    <reaction evidence="1">
        <text>ATP + protein L-histidine = ADP + protein N-phospho-L-histidine.</text>
        <dbReference type="EC" id="2.7.13.3"/>
    </reaction>
</comment>
<evidence type="ECO:0000256" key="4">
    <source>
        <dbReference type="ARBA" id="ARBA00022741"/>
    </source>
</evidence>
<dbReference type="InterPro" id="IPR036890">
    <property type="entry name" value="HATPase_C_sf"/>
</dbReference>
<dbReference type="Gene3D" id="3.30.565.10">
    <property type="entry name" value="Histidine kinase-like ATPase, C-terminal domain"/>
    <property type="match status" value="1"/>
</dbReference>
<keyword evidence="8" id="KW-0812">Transmembrane</keyword>
<organism evidence="10 11">
    <name type="scientific">Allosphingosinicella deserti</name>
    <dbReference type="NCBI Taxonomy" id="2116704"/>
    <lineage>
        <taxon>Bacteria</taxon>
        <taxon>Pseudomonadati</taxon>
        <taxon>Pseudomonadota</taxon>
        <taxon>Alphaproteobacteria</taxon>
        <taxon>Sphingomonadales</taxon>
        <taxon>Sphingomonadaceae</taxon>
        <taxon>Allosphingosinicella</taxon>
    </lineage>
</organism>
<keyword evidence="7" id="KW-0902">Two-component regulatory system</keyword>
<evidence type="ECO:0000256" key="1">
    <source>
        <dbReference type="ARBA" id="ARBA00000085"/>
    </source>
</evidence>
<dbReference type="PANTHER" id="PTHR43065">
    <property type="entry name" value="SENSOR HISTIDINE KINASE"/>
    <property type="match status" value="1"/>
</dbReference>
<dbReference type="InterPro" id="IPR003594">
    <property type="entry name" value="HATPase_dom"/>
</dbReference>
<dbReference type="GO" id="GO:0004673">
    <property type="term" value="F:protein histidine kinase activity"/>
    <property type="evidence" value="ECO:0007669"/>
    <property type="project" value="UniProtKB-EC"/>
</dbReference>
<keyword evidence="4" id="KW-0547">Nucleotide-binding</keyword>
<evidence type="ECO:0000256" key="6">
    <source>
        <dbReference type="ARBA" id="ARBA00022840"/>
    </source>
</evidence>
<dbReference type="EMBL" id="PXYI01000001">
    <property type="protein sequence ID" value="PSJ43142.1"/>
    <property type="molecule type" value="Genomic_DNA"/>
</dbReference>
<evidence type="ECO:0000256" key="8">
    <source>
        <dbReference type="SAM" id="Phobius"/>
    </source>
</evidence>
<keyword evidence="11" id="KW-1185">Reference proteome</keyword>
<dbReference type="PRINTS" id="PR00344">
    <property type="entry name" value="BCTRLSENSOR"/>
</dbReference>
<keyword evidence="3" id="KW-0808">Transferase</keyword>
<dbReference type="GO" id="GO:0000160">
    <property type="term" value="P:phosphorelay signal transduction system"/>
    <property type="evidence" value="ECO:0007669"/>
    <property type="project" value="UniProtKB-KW"/>
</dbReference>
<evidence type="ECO:0000259" key="9">
    <source>
        <dbReference type="PROSITE" id="PS50109"/>
    </source>
</evidence>
<dbReference type="EC" id="2.7.13.3" evidence="2"/>
<dbReference type="InterPro" id="IPR005467">
    <property type="entry name" value="His_kinase_dom"/>
</dbReference>
<reference evidence="10 11" key="1">
    <citation type="submission" date="2018-03" db="EMBL/GenBank/DDBJ databases">
        <title>The draft genome of Sphingosinicella sp. GL-C-18.</title>
        <authorList>
            <person name="Liu L."/>
            <person name="Li L."/>
            <person name="Liang L."/>
            <person name="Zhang X."/>
            <person name="Wang T."/>
        </authorList>
    </citation>
    <scope>NUCLEOTIDE SEQUENCE [LARGE SCALE GENOMIC DNA]</scope>
    <source>
        <strain evidence="10 11">GL-C-18</strain>
    </source>
</reference>
<protein>
    <recommendedName>
        <fullName evidence="2">histidine kinase</fullName>
        <ecNumber evidence="2">2.7.13.3</ecNumber>
    </recommendedName>
</protein>
<evidence type="ECO:0000313" key="10">
    <source>
        <dbReference type="EMBL" id="PSJ43142.1"/>
    </source>
</evidence>
<feature type="domain" description="Histidine kinase" evidence="9">
    <location>
        <begin position="194"/>
        <end position="405"/>
    </location>
</feature>
<dbReference type="PROSITE" id="PS50109">
    <property type="entry name" value="HIS_KIN"/>
    <property type="match status" value="1"/>
</dbReference>
<keyword evidence="5" id="KW-0418">Kinase</keyword>
<dbReference type="InterPro" id="IPR004358">
    <property type="entry name" value="Sig_transdc_His_kin-like_C"/>
</dbReference>
<evidence type="ECO:0000256" key="7">
    <source>
        <dbReference type="ARBA" id="ARBA00023012"/>
    </source>
</evidence>
<accession>A0A2P7QYU5</accession>
<keyword evidence="6" id="KW-0067">ATP-binding</keyword>